<gene>
    <name evidence="1" type="ORF">METZ01_LOCUS180149</name>
</gene>
<dbReference type="EMBL" id="UINC01035224">
    <property type="protein sequence ID" value="SVB27295.1"/>
    <property type="molecule type" value="Genomic_DNA"/>
</dbReference>
<feature type="non-terminal residue" evidence="1">
    <location>
        <position position="66"/>
    </location>
</feature>
<sequence>MLMLLKRHRLVILGPRGPQLPWPMQTLRHWSKRCRSLKVWYIATDEGSVGGVFQGTLSDLIVSKSN</sequence>
<accession>A0A382CMJ7</accession>
<dbReference type="AlphaFoldDB" id="A0A382CMJ7"/>
<evidence type="ECO:0000313" key="1">
    <source>
        <dbReference type="EMBL" id="SVB27295.1"/>
    </source>
</evidence>
<organism evidence="1">
    <name type="scientific">marine metagenome</name>
    <dbReference type="NCBI Taxonomy" id="408172"/>
    <lineage>
        <taxon>unclassified sequences</taxon>
        <taxon>metagenomes</taxon>
        <taxon>ecological metagenomes</taxon>
    </lineage>
</organism>
<reference evidence="1" key="1">
    <citation type="submission" date="2018-05" db="EMBL/GenBank/DDBJ databases">
        <authorList>
            <person name="Lanie J.A."/>
            <person name="Ng W.-L."/>
            <person name="Kazmierczak K.M."/>
            <person name="Andrzejewski T.M."/>
            <person name="Davidsen T.M."/>
            <person name="Wayne K.J."/>
            <person name="Tettelin H."/>
            <person name="Glass J.I."/>
            <person name="Rusch D."/>
            <person name="Podicherti R."/>
            <person name="Tsui H.-C.T."/>
            <person name="Winkler M.E."/>
        </authorList>
    </citation>
    <scope>NUCLEOTIDE SEQUENCE</scope>
</reference>
<name>A0A382CMJ7_9ZZZZ</name>
<protein>
    <submittedName>
        <fullName evidence="1">Uncharacterized protein</fullName>
    </submittedName>
</protein>
<proteinExistence type="predicted"/>